<dbReference type="GO" id="GO:0004497">
    <property type="term" value="F:monooxygenase activity"/>
    <property type="evidence" value="ECO:0007669"/>
    <property type="project" value="UniProtKB-KW"/>
</dbReference>
<evidence type="ECO:0000313" key="3">
    <source>
        <dbReference type="EMBL" id="CAJ0593360.1"/>
    </source>
</evidence>
<comment type="caution">
    <text evidence="3">The sequence shown here is derived from an EMBL/GenBank/DDBJ whole genome shotgun (WGS) entry which is preliminary data.</text>
</comment>
<evidence type="ECO:0000256" key="1">
    <source>
        <dbReference type="ARBA" id="ARBA00010617"/>
    </source>
</evidence>
<name>A0AA36DTF0_CYLNA</name>
<dbReference type="PANTHER" id="PTHR24284:SF1">
    <property type="entry name" value="CYTOCHROME P450 FAMILY"/>
    <property type="match status" value="1"/>
</dbReference>
<keyword evidence="4" id="KW-1185">Reference proteome</keyword>
<dbReference type="InterPro" id="IPR036396">
    <property type="entry name" value="Cyt_P450_sf"/>
</dbReference>
<dbReference type="Pfam" id="PF00067">
    <property type="entry name" value="p450"/>
    <property type="match status" value="1"/>
</dbReference>
<evidence type="ECO:0008006" key="5">
    <source>
        <dbReference type="Google" id="ProtNLM"/>
    </source>
</evidence>
<keyword evidence="2" id="KW-0560">Oxidoreductase</keyword>
<protein>
    <recommendedName>
        <fullName evidence="5">Unspecific monooxygenase</fullName>
    </recommendedName>
</protein>
<dbReference type="InterPro" id="IPR001128">
    <property type="entry name" value="Cyt_P450"/>
</dbReference>
<dbReference type="GO" id="GO:0020037">
    <property type="term" value="F:heme binding"/>
    <property type="evidence" value="ECO:0007669"/>
    <property type="project" value="InterPro"/>
</dbReference>
<dbReference type="EMBL" id="CATQJL010000112">
    <property type="protein sequence ID" value="CAJ0593360.1"/>
    <property type="molecule type" value="Genomic_DNA"/>
</dbReference>
<dbReference type="PRINTS" id="PR00463">
    <property type="entry name" value="EP450I"/>
</dbReference>
<dbReference type="PANTHER" id="PTHR24284">
    <property type="entry name" value="CYTOCHROME P450 FAMILY"/>
    <property type="match status" value="1"/>
</dbReference>
<reference evidence="3" key="1">
    <citation type="submission" date="2023-07" db="EMBL/GenBank/DDBJ databases">
        <authorList>
            <consortium name="CYATHOMIX"/>
        </authorList>
    </citation>
    <scope>NUCLEOTIDE SEQUENCE</scope>
    <source>
        <strain evidence="3">N/A</strain>
    </source>
</reference>
<sequence>MYGSVYTIWLPKPFVVITDYELIKEAFAKKGDEFAGRPQGYPHDFFDFVHNGGVIRSQGENWKEQRRTSLHILRDFGMGKNLMEEQVLLSAQEFLAHLASIKDKEAMDLRHPIQVFIANIINKTLFGFSYEYDKSDRLMNTVDQLQQFFDDVKDSRIMFFIQKFPWLEHIPMINYLARERFAQRVDVVKNNVTEDVERCLETYSVDQEPECLVHAYYQRMQQNSNLDYRNLLSICMDFFVAGMETTSTTLRWGSLFLAANIDVQDKIRAEIMSVLGPDGKPSTSLRSRMPYTWYGDDFKENQQRYFAII</sequence>
<organism evidence="3 4">
    <name type="scientific">Cylicocyclus nassatus</name>
    <name type="common">Nematode worm</name>
    <dbReference type="NCBI Taxonomy" id="53992"/>
    <lineage>
        <taxon>Eukaryota</taxon>
        <taxon>Metazoa</taxon>
        <taxon>Ecdysozoa</taxon>
        <taxon>Nematoda</taxon>
        <taxon>Chromadorea</taxon>
        <taxon>Rhabditida</taxon>
        <taxon>Rhabditina</taxon>
        <taxon>Rhabditomorpha</taxon>
        <taxon>Strongyloidea</taxon>
        <taxon>Strongylidae</taxon>
        <taxon>Cylicocyclus</taxon>
    </lineage>
</organism>
<accession>A0AA36DTF0</accession>
<evidence type="ECO:0000313" key="4">
    <source>
        <dbReference type="Proteomes" id="UP001176961"/>
    </source>
</evidence>
<dbReference type="InterPro" id="IPR002401">
    <property type="entry name" value="Cyt_P450_E_grp-I"/>
</dbReference>
<dbReference type="GO" id="GO:0005506">
    <property type="term" value="F:iron ion binding"/>
    <property type="evidence" value="ECO:0007669"/>
    <property type="project" value="InterPro"/>
</dbReference>
<dbReference type="Proteomes" id="UP001176961">
    <property type="component" value="Unassembled WGS sequence"/>
</dbReference>
<evidence type="ECO:0000256" key="2">
    <source>
        <dbReference type="ARBA" id="ARBA00023033"/>
    </source>
</evidence>
<dbReference type="Gene3D" id="1.10.630.10">
    <property type="entry name" value="Cytochrome P450"/>
    <property type="match status" value="1"/>
</dbReference>
<dbReference type="SUPFAM" id="SSF48264">
    <property type="entry name" value="Cytochrome P450"/>
    <property type="match status" value="1"/>
</dbReference>
<comment type="similarity">
    <text evidence="1">Belongs to the cytochrome P450 family.</text>
</comment>
<proteinExistence type="inferred from homology"/>
<dbReference type="AlphaFoldDB" id="A0AA36DTF0"/>
<gene>
    <name evidence="3" type="ORF">CYNAS_LOCUS5343</name>
</gene>
<keyword evidence="2" id="KW-0503">Monooxygenase</keyword>
<dbReference type="GO" id="GO:0016705">
    <property type="term" value="F:oxidoreductase activity, acting on paired donors, with incorporation or reduction of molecular oxygen"/>
    <property type="evidence" value="ECO:0007669"/>
    <property type="project" value="InterPro"/>
</dbReference>